<feature type="domain" description="Major facilitator superfamily (MFS) profile" evidence="11">
    <location>
        <begin position="10"/>
        <end position="393"/>
    </location>
</feature>
<evidence type="ECO:0000256" key="10">
    <source>
        <dbReference type="RuleBase" id="RU365088"/>
    </source>
</evidence>
<dbReference type="Proteomes" id="UP001193501">
    <property type="component" value="Unassembled WGS sequence"/>
</dbReference>
<proteinExistence type="inferred from homology"/>
<dbReference type="GO" id="GO:0005886">
    <property type="term" value="C:plasma membrane"/>
    <property type="evidence" value="ECO:0007669"/>
    <property type="project" value="UniProtKB-SubCell"/>
</dbReference>
<evidence type="ECO:0000256" key="7">
    <source>
        <dbReference type="ARBA" id="ARBA00022692"/>
    </source>
</evidence>
<dbReference type="RefSeq" id="WP_168774870.1">
    <property type="nucleotide sequence ID" value="NZ_JAABNR010000009.1"/>
</dbReference>
<feature type="transmembrane region" description="Helical" evidence="10">
    <location>
        <begin position="341"/>
        <end position="362"/>
    </location>
</feature>
<keyword evidence="8 10" id="KW-1133">Transmembrane helix</keyword>
<keyword evidence="6" id="KW-1003">Cell membrane</keyword>
<evidence type="ECO:0000256" key="9">
    <source>
        <dbReference type="ARBA" id="ARBA00023136"/>
    </source>
</evidence>
<reference evidence="12" key="1">
    <citation type="submission" date="2020-01" db="EMBL/GenBank/DDBJ databases">
        <authorList>
            <person name="Chen W.-M."/>
        </authorList>
    </citation>
    <scope>NUCLEOTIDE SEQUENCE</scope>
    <source>
        <strain evidence="12">CYK-10</strain>
    </source>
</reference>
<dbReference type="GO" id="GO:0042910">
    <property type="term" value="F:xenobiotic transmembrane transporter activity"/>
    <property type="evidence" value="ECO:0007669"/>
    <property type="project" value="InterPro"/>
</dbReference>
<feature type="transmembrane region" description="Helical" evidence="10">
    <location>
        <begin position="164"/>
        <end position="188"/>
    </location>
</feature>
<evidence type="ECO:0000259" key="11">
    <source>
        <dbReference type="PROSITE" id="PS50850"/>
    </source>
</evidence>
<feature type="transmembrane region" description="Helical" evidence="10">
    <location>
        <begin position="101"/>
        <end position="121"/>
    </location>
</feature>
<keyword evidence="9 10" id="KW-0472">Membrane</keyword>
<evidence type="ECO:0000256" key="6">
    <source>
        <dbReference type="ARBA" id="ARBA00022475"/>
    </source>
</evidence>
<comment type="function">
    <text evidence="1">Resistance to tetracycline by an active tetracycline efflux. This is an energy-dependent process that decreases the accumulation of the antibiotic in whole cells. This protein functions as a metal-tetracycline/H(+) antiporter.</text>
</comment>
<dbReference type="CDD" id="cd17320">
    <property type="entry name" value="MFS_MdfA_MDR_like"/>
    <property type="match status" value="1"/>
</dbReference>
<dbReference type="InterPro" id="IPR001958">
    <property type="entry name" value="Tet-R_TetA/multi-R_MdtG-like"/>
</dbReference>
<dbReference type="PANTHER" id="PTHR23502:SF132">
    <property type="entry name" value="POLYAMINE TRANSPORTER 2-RELATED"/>
    <property type="match status" value="1"/>
</dbReference>
<name>A0AAE4YB88_9RHOB</name>
<dbReference type="Gene3D" id="1.20.1720.10">
    <property type="entry name" value="Multidrug resistance protein D"/>
    <property type="match status" value="1"/>
</dbReference>
<feature type="transmembrane region" description="Helical" evidence="10">
    <location>
        <begin position="133"/>
        <end position="152"/>
    </location>
</feature>
<evidence type="ECO:0000256" key="2">
    <source>
        <dbReference type="ARBA" id="ARBA00004651"/>
    </source>
</evidence>
<dbReference type="SUPFAM" id="SSF103473">
    <property type="entry name" value="MFS general substrate transporter"/>
    <property type="match status" value="1"/>
</dbReference>
<dbReference type="GO" id="GO:1990961">
    <property type="term" value="P:xenobiotic detoxification by transmembrane export across the plasma membrane"/>
    <property type="evidence" value="ECO:0007669"/>
    <property type="project" value="InterPro"/>
</dbReference>
<dbReference type="InterPro" id="IPR004812">
    <property type="entry name" value="Efflux_drug-R_Bcr/CmlA"/>
</dbReference>
<feature type="transmembrane region" description="Helical" evidence="10">
    <location>
        <begin position="246"/>
        <end position="264"/>
    </location>
</feature>
<feature type="transmembrane region" description="Helical" evidence="10">
    <location>
        <begin position="46"/>
        <end position="64"/>
    </location>
</feature>
<keyword evidence="5 10" id="KW-0813">Transport</keyword>
<dbReference type="InterPro" id="IPR020846">
    <property type="entry name" value="MFS_dom"/>
</dbReference>
<dbReference type="Pfam" id="PF07690">
    <property type="entry name" value="MFS_1"/>
    <property type="match status" value="1"/>
</dbReference>
<dbReference type="PRINTS" id="PR01035">
    <property type="entry name" value="TCRTETA"/>
</dbReference>
<evidence type="ECO:0000256" key="3">
    <source>
        <dbReference type="ARBA" id="ARBA00006236"/>
    </source>
</evidence>
<evidence type="ECO:0000256" key="8">
    <source>
        <dbReference type="ARBA" id="ARBA00022989"/>
    </source>
</evidence>
<dbReference type="InterPro" id="IPR005829">
    <property type="entry name" value="Sugar_transporter_CS"/>
</dbReference>
<comment type="caution">
    <text evidence="12">The sequence shown here is derived from an EMBL/GenBank/DDBJ whole genome shotgun (WGS) entry which is preliminary data.</text>
</comment>
<accession>A0AAE4YB88</accession>
<evidence type="ECO:0000256" key="1">
    <source>
        <dbReference type="ARBA" id="ARBA00003279"/>
    </source>
</evidence>
<evidence type="ECO:0000313" key="12">
    <source>
        <dbReference type="EMBL" id="NBZ88058.1"/>
    </source>
</evidence>
<dbReference type="EMBL" id="JAABNR010000009">
    <property type="protein sequence ID" value="NBZ88058.1"/>
    <property type="molecule type" value="Genomic_DNA"/>
</dbReference>
<protein>
    <recommendedName>
        <fullName evidence="10">Bcr/CflA family efflux transporter</fullName>
    </recommendedName>
</protein>
<keyword evidence="13" id="KW-1185">Reference proteome</keyword>
<comment type="caution">
    <text evidence="10">Lacks conserved residue(s) required for the propagation of feature annotation.</text>
</comment>
<comment type="subcellular location">
    <subcellularLocation>
        <location evidence="10">Cell inner membrane</location>
        <topology evidence="10">Multi-pass membrane protein</topology>
    </subcellularLocation>
    <subcellularLocation>
        <location evidence="2">Cell membrane</location>
        <topology evidence="2">Multi-pass membrane protein</topology>
    </subcellularLocation>
</comment>
<comment type="similarity">
    <text evidence="3 10">Belongs to the major facilitator superfamily. Bcr/CmlA family.</text>
</comment>
<feature type="transmembrane region" description="Helical" evidence="10">
    <location>
        <begin position="368"/>
        <end position="388"/>
    </location>
</feature>
<evidence type="ECO:0000256" key="5">
    <source>
        <dbReference type="ARBA" id="ARBA00022448"/>
    </source>
</evidence>
<gene>
    <name evidence="12" type="ORF">GV832_10760</name>
</gene>
<comment type="similarity">
    <text evidence="4">Belongs to the major facilitator superfamily. TCR/Tet family.</text>
</comment>
<dbReference type="InterPro" id="IPR036259">
    <property type="entry name" value="MFS_trans_sf"/>
</dbReference>
<keyword evidence="7 10" id="KW-0812">Transmembrane</keyword>
<dbReference type="PANTHER" id="PTHR23502">
    <property type="entry name" value="MAJOR FACILITATOR SUPERFAMILY"/>
    <property type="match status" value="1"/>
</dbReference>
<sequence length="397" mass="41078">MFLNRKTPPKIVTLTLLAGLSSFTLSLMLPALPAMASWFGTSVSTMQLAVSLYLALSAVVQLIIGPISDRFGRRPVILGALVVFLLATIGTIYAPDAGTFLAFRMAQAVVSTGLVLSRAVVRDMVEGPAAASMIGYVTMGMSLVPMIGPLIGGALEERFGWQSTFWLLFGLGVATTALAFADLGETFTRREGGTFAQMRLYPRLLKSRIFWAHCGVASLASGVFYAFLGGAPYVGAEVYHLSSSQIGAAFALPSVGYMAGNYLAGRHSVRVGMVRMIVMGTSVTTCAMTGLALITALGLSGPWVFFGAMVFLGLGNGMSLPNANGGMLQAVPELAGSASGLGGAISIGSGAGVSALAIWLLPPGAGDLPLIVLMAVSSALSTLSLLILPRRSLALQA</sequence>
<evidence type="ECO:0000313" key="13">
    <source>
        <dbReference type="Proteomes" id="UP001193501"/>
    </source>
</evidence>
<dbReference type="InterPro" id="IPR011701">
    <property type="entry name" value="MFS"/>
</dbReference>
<dbReference type="PROSITE" id="PS00216">
    <property type="entry name" value="SUGAR_TRANSPORT_1"/>
    <property type="match status" value="1"/>
</dbReference>
<feature type="transmembrane region" description="Helical" evidence="10">
    <location>
        <begin position="276"/>
        <end position="297"/>
    </location>
</feature>
<dbReference type="AlphaFoldDB" id="A0AAE4YB88"/>
<feature type="transmembrane region" description="Helical" evidence="10">
    <location>
        <begin position="76"/>
        <end position="95"/>
    </location>
</feature>
<organism evidence="12 13">
    <name type="scientific">Stagnihabitans tardus</name>
    <dbReference type="NCBI Taxonomy" id="2699202"/>
    <lineage>
        <taxon>Bacteria</taxon>
        <taxon>Pseudomonadati</taxon>
        <taxon>Pseudomonadota</taxon>
        <taxon>Alphaproteobacteria</taxon>
        <taxon>Rhodobacterales</taxon>
        <taxon>Paracoccaceae</taxon>
        <taxon>Stagnihabitans</taxon>
    </lineage>
</organism>
<dbReference type="NCBIfam" id="TIGR00710">
    <property type="entry name" value="efflux_Bcr_CflA"/>
    <property type="match status" value="1"/>
</dbReference>
<evidence type="ECO:0000256" key="4">
    <source>
        <dbReference type="ARBA" id="ARBA00007520"/>
    </source>
</evidence>
<dbReference type="PROSITE" id="PS50850">
    <property type="entry name" value="MFS"/>
    <property type="match status" value="1"/>
</dbReference>
<feature type="transmembrane region" description="Helical" evidence="10">
    <location>
        <begin position="303"/>
        <end position="320"/>
    </location>
</feature>
<keyword evidence="10" id="KW-0997">Cell inner membrane</keyword>
<feature type="transmembrane region" description="Helical" evidence="10">
    <location>
        <begin position="209"/>
        <end position="234"/>
    </location>
</feature>